<evidence type="ECO:0000256" key="11">
    <source>
        <dbReference type="SAM" id="MobiDB-lite"/>
    </source>
</evidence>
<protein>
    <recommendedName>
        <fullName evidence="10">DNA repair protein RAD14</fullName>
    </recommendedName>
</protein>
<keyword evidence="8" id="KW-0234">DNA repair</keyword>
<gene>
    <name evidence="13" type="ORF">CALCODRAFT_428025</name>
</gene>
<organism evidence="13 14">
    <name type="scientific">Calocera cornea HHB12733</name>
    <dbReference type="NCBI Taxonomy" id="1353952"/>
    <lineage>
        <taxon>Eukaryota</taxon>
        <taxon>Fungi</taxon>
        <taxon>Dikarya</taxon>
        <taxon>Basidiomycota</taxon>
        <taxon>Agaricomycotina</taxon>
        <taxon>Dacrymycetes</taxon>
        <taxon>Dacrymycetales</taxon>
        <taxon>Dacrymycetaceae</taxon>
        <taxon>Calocera</taxon>
    </lineage>
</organism>
<evidence type="ECO:0000256" key="2">
    <source>
        <dbReference type="ARBA" id="ARBA00005548"/>
    </source>
</evidence>
<dbReference type="AlphaFoldDB" id="A0A165J4K9"/>
<dbReference type="GO" id="GO:1901255">
    <property type="term" value="P:nucleotide-excision repair involved in interstrand cross-link repair"/>
    <property type="evidence" value="ECO:0007669"/>
    <property type="project" value="TreeGrafter"/>
</dbReference>
<dbReference type="PANTHER" id="PTHR10142">
    <property type="entry name" value="DNA REPAIR PROTEIN COMPLEMENTING XP-A CELLS"/>
    <property type="match status" value="1"/>
</dbReference>
<dbReference type="Proteomes" id="UP000076842">
    <property type="component" value="Unassembled WGS sequence"/>
</dbReference>
<dbReference type="Gene3D" id="3.90.530.10">
    <property type="entry name" value="XPA C-terminal domain"/>
    <property type="match status" value="1"/>
</dbReference>
<dbReference type="GO" id="GO:0003684">
    <property type="term" value="F:damaged DNA binding"/>
    <property type="evidence" value="ECO:0007669"/>
    <property type="project" value="InterPro"/>
</dbReference>
<feature type="region of interest" description="Disordered" evidence="11">
    <location>
        <begin position="1"/>
        <end position="109"/>
    </location>
</feature>
<sequence length="340" mass="39173">MSRPSTPPLRVPSNAPIGAPVTPPPRPGVTERNVGLTPEQVRQVEINRLKGARLKETERRQQEAGPSVQSNANGKRPLTVTPWNSTSPTVPSKFQPAPGAQKPDAPLPRDSWLGTYYEYDLSKMVNTKGGFLTEQEKGDAERQQEMRRKELERERERMKQNFDPPVFMDASMNPRCEQCGTIDIDHQFNKVYGVCVCAQCKDKFPEQYSLLTKTECKTDYLLTDSELRDEQAMPHLLKANPHSATYNNMMLFLRKQVETFAWQKWGGPDGLDAEWERRELGKKSKRGKKFEEKLRELRKRTRGNVWQKRKDEEHKHVFGPVVEGEQRCEQCGFKIEVEVF</sequence>
<keyword evidence="3" id="KW-0479">Metal-binding</keyword>
<dbReference type="OrthoDB" id="68328at2759"/>
<dbReference type="Pfam" id="PF05181">
    <property type="entry name" value="XPA_C"/>
    <property type="match status" value="1"/>
</dbReference>
<dbReference type="InParanoid" id="A0A165J4K9"/>
<dbReference type="CDD" id="cd21077">
    <property type="entry name" value="DBD_Rad14"/>
    <property type="match status" value="1"/>
</dbReference>
<feature type="domain" description="XPA C-terminal" evidence="12">
    <location>
        <begin position="207"/>
        <end position="257"/>
    </location>
</feature>
<reference evidence="13 14" key="1">
    <citation type="journal article" date="2016" name="Mol. Biol. Evol.">
        <title>Comparative Genomics of Early-Diverging Mushroom-Forming Fungi Provides Insights into the Origins of Lignocellulose Decay Capabilities.</title>
        <authorList>
            <person name="Nagy L.G."/>
            <person name="Riley R."/>
            <person name="Tritt A."/>
            <person name="Adam C."/>
            <person name="Daum C."/>
            <person name="Floudas D."/>
            <person name="Sun H."/>
            <person name="Yadav J.S."/>
            <person name="Pangilinan J."/>
            <person name="Larsson K.H."/>
            <person name="Matsuura K."/>
            <person name="Barry K."/>
            <person name="Labutti K."/>
            <person name="Kuo R."/>
            <person name="Ohm R.A."/>
            <person name="Bhattacharya S.S."/>
            <person name="Shirouzu T."/>
            <person name="Yoshinaga Y."/>
            <person name="Martin F.M."/>
            <person name="Grigoriev I.V."/>
            <person name="Hibbett D.S."/>
        </authorList>
    </citation>
    <scope>NUCLEOTIDE SEQUENCE [LARGE SCALE GENOMIC DNA]</scope>
    <source>
        <strain evidence="13 14">HHB12733</strain>
    </source>
</reference>
<keyword evidence="6" id="KW-0862">Zinc</keyword>
<dbReference type="GO" id="GO:0000715">
    <property type="term" value="P:nucleotide-excision repair, DNA damage recognition"/>
    <property type="evidence" value="ECO:0007669"/>
    <property type="project" value="TreeGrafter"/>
</dbReference>
<dbReference type="InterPro" id="IPR000465">
    <property type="entry name" value="XPA/RAD14"/>
</dbReference>
<evidence type="ECO:0000256" key="7">
    <source>
        <dbReference type="ARBA" id="ARBA00023125"/>
    </source>
</evidence>
<keyword evidence="9" id="KW-0539">Nucleus</keyword>
<proteinExistence type="inferred from homology"/>
<dbReference type="InterPro" id="IPR009061">
    <property type="entry name" value="DNA-bd_dom_put_sf"/>
</dbReference>
<evidence type="ECO:0000256" key="3">
    <source>
        <dbReference type="ARBA" id="ARBA00022723"/>
    </source>
</evidence>
<keyword evidence="7" id="KW-0238">DNA-binding</keyword>
<keyword evidence="4" id="KW-0227">DNA damage</keyword>
<evidence type="ECO:0000313" key="14">
    <source>
        <dbReference type="Proteomes" id="UP000076842"/>
    </source>
</evidence>
<dbReference type="InterPro" id="IPR022658">
    <property type="entry name" value="XPA_CS"/>
</dbReference>
<evidence type="ECO:0000256" key="10">
    <source>
        <dbReference type="ARBA" id="ARBA00072989"/>
    </source>
</evidence>
<dbReference type="EMBL" id="KV423924">
    <property type="protein sequence ID" value="KZT61365.1"/>
    <property type="molecule type" value="Genomic_DNA"/>
</dbReference>
<name>A0A165J4K9_9BASI</name>
<dbReference type="GO" id="GO:0008270">
    <property type="term" value="F:zinc ion binding"/>
    <property type="evidence" value="ECO:0007669"/>
    <property type="project" value="UniProtKB-KW"/>
</dbReference>
<dbReference type="PANTHER" id="PTHR10142:SF0">
    <property type="entry name" value="DNA REPAIR PROTEIN COMPLEMENTING XP-A CELLS"/>
    <property type="match status" value="1"/>
</dbReference>
<dbReference type="SUPFAM" id="SSF46955">
    <property type="entry name" value="Putative DNA-binding domain"/>
    <property type="match status" value="1"/>
</dbReference>
<dbReference type="GO" id="GO:0006284">
    <property type="term" value="P:base-excision repair"/>
    <property type="evidence" value="ECO:0007669"/>
    <property type="project" value="TreeGrafter"/>
</dbReference>
<dbReference type="InterPro" id="IPR037129">
    <property type="entry name" value="XPA_sf"/>
</dbReference>
<keyword evidence="14" id="KW-1185">Reference proteome</keyword>
<dbReference type="FunFam" id="3.90.530.10:FF:000003">
    <property type="entry name" value="Dna repair rad14 protein"/>
    <property type="match status" value="1"/>
</dbReference>
<evidence type="ECO:0000256" key="6">
    <source>
        <dbReference type="ARBA" id="ARBA00022833"/>
    </source>
</evidence>
<dbReference type="STRING" id="1353952.A0A165J4K9"/>
<dbReference type="NCBIfam" id="TIGR00598">
    <property type="entry name" value="rad14"/>
    <property type="match status" value="1"/>
</dbReference>
<dbReference type="GO" id="GO:0000110">
    <property type="term" value="C:nucleotide-excision repair factor 1 complex"/>
    <property type="evidence" value="ECO:0007669"/>
    <property type="project" value="TreeGrafter"/>
</dbReference>
<evidence type="ECO:0000313" key="13">
    <source>
        <dbReference type="EMBL" id="KZT61365.1"/>
    </source>
</evidence>
<keyword evidence="5" id="KW-0863">Zinc-finger</keyword>
<comment type="subcellular location">
    <subcellularLocation>
        <location evidence="1">Nucleus</location>
    </subcellularLocation>
</comment>
<evidence type="ECO:0000256" key="8">
    <source>
        <dbReference type="ARBA" id="ARBA00023204"/>
    </source>
</evidence>
<dbReference type="InterPro" id="IPR022656">
    <property type="entry name" value="XPA_C"/>
</dbReference>
<evidence type="ECO:0000256" key="1">
    <source>
        <dbReference type="ARBA" id="ARBA00004123"/>
    </source>
</evidence>
<evidence type="ECO:0000256" key="4">
    <source>
        <dbReference type="ARBA" id="ARBA00022763"/>
    </source>
</evidence>
<feature type="compositionally biased region" description="Polar residues" evidence="11">
    <location>
        <begin position="81"/>
        <end position="92"/>
    </location>
</feature>
<dbReference type="GO" id="GO:0070914">
    <property type="term" value="P:UV-damage excision repair"/>
    <property type="evidence" value="ECO:0007669"/>
    <property type="project" value="TreeGrafter"/>
</dbReference>
<evidence type="ECO:0000256" key="5">
    <source>
        <dbReference type="ARBA" id="ARBA00022771"/>
    </source>
</evidence>
<feature type="compositionally biased region" description="Basic and acidic residues" evidence="11">
    <location>
        <begin position="45"/>
        <end position="62"/>
    </location>
</feature>
<evidence type="ECO:0000259" key="12">
    <source>
        <dbReference type="Pfam" id="PF05181"/>
    </source>
</evidence>
<accession>A0A165J4K9</accession>
<dbReference type="PROSITE" id="PS00753">
    <property type="entry name" value="XPA_2"/>
    <property type="match status" value="1"/>
</dbReference>
<dbReference type="FunCoup" id="A0A165J4K9">
    <property type="interactions" value="221"/>
</dbReference>
<evidence type="ECO:0000256" key="9">
    <source>
        <dbReference type="ARBA" id="ARBA00023242"/>
    </source>
</evidence>
<comment type="similarity">
    <text evidence="2">Belongs to the XPA family.</text>
</comment>
<feature type="compositionally biased region" description="Pro residues" evidence="11">
    <location>
        <begin position="1"/>
        <end position="10"/>
    </location>
</feature>